<dbReference type="InterPro" id="IPR000335">
    <property type="entry name" value="Bleomycin-R"/>
</dbReference>
<protein>
    <recommendedName>
        <fullName evidence="2">Bleomycin resistance protein</fullName>
    </recommendedName>
</protein>
<dbReference type="PROSITE" id="PS51819">
    <property type="entry name" value="VOC"/>
    <property type="match status" value="1"/>
</dbReference>
<organism evidence="5 6">
    <name type="scientific">Burkholderia aenigmatica</name>
    <dbReference type="NCBI Taxonomy" id="2015348"/>
    <lineage>
        <taxon>Bacteria</taxon>
        <taxon>Pseudomonadati</taxon>
        <taxon>Pseudomonadota</taxon>
        <taxon>Betaproteobacteria</taxon>
        <taxon>Burkholderiales</taxon>
        <taxon>Burkholderiaceae</taxon>
        <taxon>Burkholderia</taxon>
        <taxon>Burkholderia cepacia complex</taxon>
    </lineage>
</organism>
<dbReference type="Proteomes" id="UP000494261">
    <property type="component" value="Unassembled WGS sequence"/>
</dbReference>
<evidence type="ECO:0000259" key="4">
    <source>
        <dbReference type="PROSITE" id="PS51819"/>
    </source>
</evidence>
<keyword evidence="3" id="KW-0046">Antibiotic resistance</keyword>
<dbReference type="CDD" id="cd08349">
    <property type="entry name" value="BLMA_like"/>
    <property type="match status" value="1"/>
</dbReference>
<comment type="similarity">
    <text evidence="1">Belongs to the bleomycin resistance protein family.</text>
</comment>
<sequence>MRWVRCSRDWRNFICSPNLHGSGAELFDIRLPAGFCRWRAIATGRERSVAIVSQIDASQGLGANALVHLQTDSILSREVAMLHRQPLVPELVVLDFAKSLSFWTGLIGFDILYDRPEDKFAYLDLHGAQVMLEELDDEARWLTGDVEPPLGRGINFSITLPSIQPARQRLLDAGWALFMDEEEKWYRSRDREIGLRQFLVQDPDGYLLRLTSDLGTRPLGFGGINS</sequence>
<dbReference type="InterPro" id="IPR029068">
    <property type="entry name" value="Glyas_Bleomycin-R_OHBP_Dase"/>
</dbReference>
<name>A0A6P2GU63_9BURK</name>
<feature type="domain" description="VOC" evidence="4">
    <location>
        <begin position="85"/>
        <end position="213"/>
    </location>
</feature>
<evidence type="ECO:0000256" key="2">
    <source>
        <dbReference type="ARBA" id="ARBA00021572"/>
    </source>
</evidence>
<dbReference type="InterPro" id="IPR037523">
    <property type="entry name" value="VOC_core"/>
</dbReference>
<proteinExistence type="inferred from homology"/>
<evidence type="ECO:0000313" key="5">
    <source>
        <dbReference type="EMBL" id="VWB07750.1"/>
    </source>
</evidence>
<dbReference type="SUPFAM" id="SSF54593">
    <property type="entry name" value="Glyoxalase/Bleomycin resistance protein/Dihydroxybiphenyl dioxygenase"/>
    <property type="match status" value="1"/>
</dbReference>
<dbReference type="AlphaFoldDB" id="A0A6P2GU63"/>
<evidence type="ECO:0000313" key="6">
    <source>
        <dbReference type="Proteomes" id="UP000494261"/>
    </source>
</evidence>
<dbReference type="Gene3D" id="3.10.180.10">
    <property type="entry name" value="2,3-Dihydroxybiphenyl 1,2-Dioxygenase, domain 1"/>
    <property type="match status" value="1"/>
</dbReference>
<accession>A0A6P2GU63</accession>
<reference evidence="5 6" key="1">
    <citation type="submission" date="2019-09" db="EMBL/GenBank/DDBJ databases">
        <authorList>
            <person name="Depoorter E."/>
        </authorList>
    </citation>
    <scope>NUCLEOTIDE SEQUENCE [LARGE SCALE GENOMIC DNA]</scope>
    <source>
        <strain evidence="5">LMG 13014</strain>
    </source>
</reference>
<evidence type="ECO:0000256" key="1">
    <source>
        <dbReference type="ARBA" id="ARBA00011051"/>
    </source>
</evidence>
<evidence type="ECO:0000256" key="3">
    <source>
        <dbReference type="ARBA" id="ARBA00023251"/>
    </source>
</evidence>
<dbReference type="EMBL" id="CABVQC010000001">
    <property type="protein sequence ID" value="VWB07750.1"/>
    <property type="molecule type" value="Genomic_DNA"/>
</dbReference>
<gene>
    <name evidence="5" type="ORF">BLA13014_00051</name>
</gene>
<dbReference type="GO" id="GO:0046677">
    <property type="term" value="P:response to antibiotic"/>
    <property type="evidence" value="ECO:0007669"/>
    <property type="project" value="UniProtKB-KW"/>
</dbReference>